<accession>A0A8S7MYY9</accession>
<dbReference type="GO" id="GO:0009289">
    <property type="term" value="C:pilus"/>
    <property type="evidence" value="ECO:0007669"/>
    <property type="project" value="UniProtKB-SubCell"/>
</dbReference>
<comment type="similarity">
    <text evidence="2">Belongs to the fimbrial protein family.</text>
</comment>
<proteinExistence type="inferred from homology"/>
<evidence type="ECO:0000259" key="6">
    <source>
        <dbReference type="Pfam" id="PF00419"/>
    </source>
</evidence>
<gene>
    <name evidence="7" type="ORF">F7N46_22515</name>
</gene>
<name>A0A8S7MYY9_ECOLX</name>
<dbReference type="InterPro" id="IPR000259">
    <property type="entry name" value="Adhesion_dom_fimbrial"/>
</dbReference>
<evidence type="ECO:0000256" key="4">
    <source>
        <dbReference type="ARBA" id="ARBA00023263"/>
    </source>
</evidence>
<reference evidence="7 8" key="1">
    <citation type="submission" date="2019-09" db="EMBL/GenBank/DDBJ databases">
        <authorList>
            <consortium name="NARMS: The National Antimicrobial Resistance Monitoring System"/>
        </authorList>
    </citation>
    <scope>NUCLEOTIDE SEQUENCE [LARGE SCALE GENOMIC DNA]</scope>
    <source>
        <strain evidence="7 8">FSIS11923834</strain>
    </source>
</reference>
<feature type="domain" description="Fimbrial-type adhesion" evidence="6">
    <location>
        <begin position="36"/>
        <end position="176"/>
    </location>
</feature>
<dbReference type="Gene3D" id="2.60.40.1090">
    <property type="entry name" value="Fimbrial-type adhesion domain"/>
    <property type="match status" value="1"/>
</dbReference>
<feature type="signal peptide" evidence="5">
    <location>
        <begin position="1"/>
        <end position="21"/>
    </location>
</feature>
<dbReference type="InterPro" id="IPR008966">
    <property type="entry name" value="Adhesion_dom_sf"/>
</dbReference>
<organism evidence="7 8">
    <name type="scientific">Escherichia coli</name>
    <dbReference type="NCBI Taxonomy" id="562"/>
    <lineage>
        <taxon>Bacteria</taxon>
        <taxon>Pseudomonadati</taxon>
        <taxon>Pseudomonadota</taxon>
        <taxon>Gammaproteobacteria</taxon>
        <taxon>Enterobacterales</taxon>
        <taxon>Enterobacteriaceae</taxon>
        <taxon>Escherichia</taxon>
    </lineage>
</organism>
<evidence type="ECO:0000313" key="7">
    <source>
        <dbReference type="EMBL" id="EFE8675849.1"/>
    </source>
</evidence>
<dbReference type="EMBL" id="AASOHJ010000043">
    <property type="protein sequence ID" value="EFE8675849.1"/>
    <property type="molecule type" value="Genomic_DNA"/>
</dbReference>
<evidence type="ECO:0000256" key="1">
    <source>
        <dbReference type="ARBA" id="ARBA00004561"/>
    </source>
</evidence>
<dbReference type="PANTHER" id="PTHR33420">
    <property type="entry name" value="FIMBRIAL SUBUNIT ELFA-RELATED"/>
    <property type="match status" value="1"/>
</dbReference>
<dbReference type="RefSeq" id="WP_072134105.1">
    <property type="nucleotide sequence ID" value="NZ_CXYT01000020.1"/>
</dbReference>
<evidence type="ECO:0000256" key="2">
    <source>
        <dbReference type="ARBA" id="ARBA00006671"/>
    </source>
</evidence>
<sequence>MLKINLKLLISLLLISGATSASQYQTNAGTTGEANITISGTIRNPPCEINNGNDLVVDFSISKLSDIKNGNISKVVSVPVSCPYHSGTASIIMTGNTGGSEVNYLKTTLDNLVVELLQNDETTPLNLNKTYTDIESLSQLKTENATFTFIAKPVLIDKGKQTSGAFSAISNLLIQYN</sequence>
<evidence type="ECO:0000256" key="5">
    <source>
        <dbReference type="SAM" id="SignalP"/>
    </source>
</evidence>
<dbReference type="InterPro" id="IPR050263">
    <property type="entry name" value="Bact_Fimbrial_Adh_Pro"/>
</dbReference>
<dbReference type="Pfam" id="PF00419">
    <property type="entry name" value="Fimbrial"/>
    <property type="match status" value="1"/>
</dbReference>
<dbReference type="GO" id="GO:0043709">
    <property type="term" value="P:cell adhesion involved in single-species biofilm formation"/>
    <property type="evidence" value="ECO:0007669"/>
    <property type="project" value="TreeGrafter"/>
</dbReference>
<protein>
    <submittedName>
        <fullName evidence="7">Fimbrial protein</fullName>
    </submittedName>
</protein>
<comment type="caution">
    <text evidence="7">The sequence shown here is derived from an EMBL/GenBank/DDBJ whole genome shotgun (WGS) entry which is preliminary data.</text>
</comment>
<keyword evidence="4" id="KW-0281">Fimbrium</keyword>
<dbReference type="AlphaFoldDB" id="A0A8S7MYY9"/>
<comment type="subcellular location">
    <subcellularLocation>
        <location evidence="1">Fimbrium</location>
    </subcellularLocation>
</comment>
<dbReference type="PANTHER" id="PTHR33420:SF3">
    <property type="entry name" value="FIMBRIAL SUBUNIT ELFA"/>
    <property type="match status" value="1"/>
</dbReference>
<dbReference type="InterPro" id="IPR036937">
    <property type="entry name" value="Adhesion_dom_fimbrial_sf"/>
</dbReference>
<keyword evidence="3 5" id="KW-0732">Signal</keyword>
<dbReference type="SUPFAM" id="SSF49401">
    <property type="entry name" value="Bacterial adhesins"/>
    <property type="match status" value="1"/>
</dbReference>
<evidence type="ECO:0000256" key="3">
    <source>
        <dbReference type="ARBA" id="ARBA00022729"/>
    </source>
</evidence>
<dbReference type="Proteomes" id="UP000533482">
    <property type="component" value="Unassembled WGS sequence"/>
</dbReference>
<evidence type="ECO:0000313" key="8">
    <source>
        <dbReference type="Proteomes" id="UP000533482"/>
    </source>
</evidence>
<feature type="chain" id="PRO_5035866626" evidence="5">
    <location>
        <begin position="22"/>
        <end position="177"/>
    </location>
</feature>